<accession>A0A8S1EI25</accession>
<dbReference type="InterPro" id="IPR039771">
    <property type="entry name" value="Csl4"/>
</dbReference>
<keyword evidence="5" id="KW-1185">Reference proteome</keyword>
<dbReference type="Pfam" id="PF14382">
    <property type="entry name" value="ECR1_N"/>
    <property type="match status" value="1"/>
</dbReference>
<evidence type="ECO:0000259" key="3">
    <source>
        <dbReference type="Pfam" id="PF14382"/>
    </source>
</evidence>
<dbReference type="GO" id="GO:0005730">
    <property type="term" value="C:nucleolus"/>
    <property type="evidence" value="ECO:0007669"/>
    <property type="project" value="UniProtKB-SubCell"/>
</dbReference>
<dbReference type="GO" id="GO:0000176">
    <property type="term" value="C:nuclear exosome (RNase complex)"/>
    <property type="evidence" value="ECO:0007669"/>
    <property type="project" value="TreeGrafter"/>
</dbReference>
<dbReference type="Proteomes" id="UP000494206">
    <property type="component" value="Unassembled WGS sequence"/>
</dbReference>
<keyword evidence="2" id="KW-0271">Exosome</keyword>
<dbReference type="PANTHER" id="PTHR12686">
    <property type="entry name" value="3'-5' EXORIBONUCLEASE CSL4-RELATED"/>
    <property type="match status" value="1"/>
</dbReference>
<evidence type="ECO:0000256" key="1">
    <source>
        <dbReference type="ARBA" id="ARBA00004604"/>
    </source>
</evidence>
<dbReference type="EMBL" id="CADEPM010000003">
    <property type="protein sequence ID" value="CAB3403438.1"/>
    <property type="molecule type" value="Genomic_DNA"/>
</dbReference>
<dbReference type="Gene3D" id="2.40.50.140">
    <property type="entry name" value="Nucleic acid-binding proteins"/>
    <property type="match status" value="1"/>
</dbReference>
<comment type="caution">
    <text evidence="4">The sequence shown here is derived from an EMBL/GenBank/DDBJ whole genome shotgun (WGS) entry which is preliminary data.</text>
</comment>
<dbReference type="Gene3D" id="2.40.50.100">
    <property type="match status" value="1"/>
</dbReference>
<dbReference type="InterPro" id="IPR012340">
    <property type="entry name" value="NA-bd_OB-fold"/>
</dbReference>
<sequence>MLNGQLVSPGDKVLDSIGDYRLGKGLYEANKRIFASVAGFVNIYGYKDKSDNLVQVIEVRRSENQVDNELLPFDGAIVTAKVMGVGLRYAKCDIIAIGDKVYKKRFAALIPKKNLKPKEPELLEPFKNFVRPNDYVIARVCDDSSIKDKFVLTIAEDQLGVVLCRGRYGEAMKMVNWTTVASTRTGKTEPRKLAVVPQLCALKY</sequence>
<protein>
    <recommendedName>
        <fullName evidence="3">Exosome complex component N-terminal domain-containing protein</fullName>
    </recommendedName>
</protein>
<organism evidence="4 5">
    <name type="scientific">Caenorhabditis bovis</name>
    <dbReference type="NCBI Taxonomy" id="2654633"/>
    <lineage>
        <taxon>Eukaryota</taxon>
        <taxon>Metazoa</taxon>
        <taxon>Ecdysozoa</taxon>
        <taxon>Nematoda</taxon>
        <taxon>Chromadorea</taxon>
        <taxon>Rhabditida</taxon>
        <taxon>Rhabditina</taxon>
        <taxon>Rhabditomorpha</taxon>
        <taxon>Rhabditoidea</taxon>
        <taxon>Rhabditidae</taxon>
        <taxon>Peloderinae</taxon>
        <taxon>Caenorhabditis</taxon>
    </lineage>
</organism>
<dbReference type="SUPFAM" id="SSF110324">
    <property type="entry name" value="Ribosomal L27 protein-like"/>
    <property type="match status" value="1"/>
</dbReference>
<evidence type="ECO:0000313" key="5">
    <source>
        <dbReference type="Proteomes" id="UP000494206"/>
    </source>
</evidence>
<feature type="domain" description="Exosome complex component N-terminal" evidence="3">
    <location>
        <begin position="6"/>
        <end position="43"/>
    </location>
</feature>
<name>A0A8S1EI25_9PELO</name>
<evidence type="ECO:0000256" key="2">
    <source>
        <dbReference type="ARBA" id="ARBA00022835"/>
    </source>
</evidence>
<dbReference type="GO" id="GO:0006396">
    <property type="term" value="P:RNA processing"/>
    <property type="evidence" value="ECO:0007669"/>
    <property type="project" value="InterPro"/>
</dbReference>
<dbReference type="OrthoDB" id="440760at2759"/>
<evidence type="ECO:0000313" key="4">
    <source>
        <dbReference type="EMBL" id="CAB3403438.1"/>
    </source>
</evidence>
<dbReference type="InterPro" id="IPR025721">
    <property type="entry name" value="Exosome_cplx_N_dom"/>
</dbReference>
<dbReference type="GO" id="GO:0005737">
    <property type="term" value="C:cytoplasm"/>
    <property type="evidence" value="ECO:0007669"/>
    <property type="project" value="TreeGrafter"/>
</dbReference>
<proteinExistence type="predicted"/>
<dbReference type="PANTHER" id="PTHR12686:SF8">
    <property type="entry name" value="EXOSOME COMPLEX COMPONENT CSL4"/>
    <property type="match status" value="1"/>
</dbReference>
<comment type="subcellular location">
    <subcellularLocation>
        <location evidence="1">Nucleus</location>
        <location evidence="1">Nucleolus</location>
    </subcellularLocation>
</comment>
<dbReference type="AlphaFoldDB" id="A0A8S1EI25"/>
<reference evidence="4 5" key="1">
    <citation type="submission" date="2020-04" db="EMBL/GenBank/DDBJ databases">
        <authorList>
            <person name="Laetsch R D."/>
            <person name="Stevens L."/>
            <person name="Kumar S."/>
            <person name="Blaxter L. M."/>
        </authorList>
    </citation>
    <scope>NUCLEOTIDE SEQUENCE [LARGE SCALE GENOMIC DNA]</scope>
</reference>
<dbReference type="SUPFAM" id="SSF50249">
    <property type="entry name" value="Nucleic acid-binding proteins"/>
    <property type="match status" value="1"/>
</dbReference>
<gene>
    <name evidence="4" type="ORF">CBOVIS_LOCUS5911</name>
</gene>